<evidence type="ECO:0000256" key="3">
    <source>
        <dbReference type="SAM" id="Coils"/>
    </source>
</evidence>
<dbReference type="GO" id="GO:0005524">
    <property type="term" value="F:ATP binding"/>
    <property type="evidence" value="ECO:0007669"/>
    <property type="project" value="UniProtKB-KW"/>
</dbReference>
<keyword evidence="6" id="KW-1185">Reference proteome</keyword>
<accession>A0A7J0FA12</accession>
<evidence type="ECO:0000313" key="5">
    <source>
        <dbReference type="EMBL" id="GFY95276.1"/>
    </source>
</evidence>
<organism evidence="5 6">
    <name type="scientific">Actinidia rufa</name>
    <dbReference type="NCBI Taxonomy" id="165716"/>
    <lineage>
        <taxon>Eukaryota</taxon>
        <taxon>Viridiplantae</taxon>
        <taxon>Streptophyta</taxon>
        <taxon>Embryophyta</taxon>
        <taxon>Tracheophyta</taxon>
        <taxon>Spermatophyta</taxon>
        <taxon>Magnoliopsida</taxon>
        <taxon>eudicotyledons</taxon>
        <taxon>Gunneridae</taxon>
        <taxon>Pentapetalae</taxon>
        <taxon>asterids</taxon>
        <taxon>Ericales</taxon>
        <taxon>Actinidiaceae</taxon>
        <taxon>Actinidia</taxon>
    </lineage>
</organism>
<dbReference type="FunFam" id="2.60.34.10:FF:000014">
    <property type="entry name" value="Chaperone protein DnaK HSP70"/>
    <property type="match status" value="1"/>
</dbReference>
<protein>
    <submittedName>
        <fullName evidence="5">Chloroplast heat shock protein 70-2</fullName>
    </submittedName>
</protein>
<dbReference type="Gene3D" id="3.90.640.10">
    <property type="entry name" value="Actin, Chain A, domain 4"/>
    <property type="match status" value="1"/>
</dbReference>
<proteinExistence type="inferred from homology"/>
<dbReference type="FunFam" id="1.20.1270.10:FF:000001">
    <property type="entry name" value="Molecular chaperone DnaK"/>
    <property type="match status" value="1"/>
</dbReference>
<dbReference type="Pfam" id="PF00012">
    <property type="entry name" value="HSP70"/>
    <property type="match status" value="2"/>
</dbReference>
<evidence type="ECO:0000313" key="6">
    <source>
        <dbReference type="Proteomes" id="UP000585474"/>
    </source>
</evidence>
<dbReference type="GO" id="GO:0009408">
    <property type="term" value="P:response to heat"/>
    <property type="evidence" value="ECO:0007669"/>
    <property type="project" value="UniProtKB-ARBA"/>
</dbReference>
<dbReference type="FunFam" id="3.90.640.10:FF:000003">
    <property type="entry name" value="Molecular chaperone DnaK"/>
    <property type="match status" value="1"/>
</dbReference>
<evidence type="ECO:0000256" key="2">
    <source>
        <dbReference type="ARBA" id="ARBA00022840"/>
    </source>
</evidence>
<sequence>MASATQMRVFGKSSFPSFSDAPKRSVFGKQKVVTNTRSSNIGFFQQQQRQRRGRAIRVVSEKVVGIDLGTTNSAVAAMEGGKPTIVTNAEGQRTTPSVVAYARRGDMLVGQIAKRQAVVNPENTFYSVKRFIGRKMWEVDEEAKQVSYKVISDENGNVRLVCPSLGKLSAPEEISAQGLNVGGDCLVAAGGRLHCTVVDGGRRATKVMLHGEITGNLYRLVGEDVTESNCLGKEIKLVDEAKRVGKKRVFFALNLVSDGGLPECVQKKEWSQVKLQCEHLQGTLGEEVQGTWVLRKLTDDASKFLNDKVTKAVITVPAYFNDSQRTATKDAGRIAGLEVIRIINEPTAAALAYGFDKKKNETILVFDLGGGTFDVSVLEVGDGVFEVLSTSGDTHLGGDDFDKRIVDWLADNFKKEEGIDLRKDKQALQRLTEAAEKAKIELSSVTQTTISLPFITATADGPKHIETTLTRAKFEELCSDLLDRLRTPVENALRDTKLSFNDIDEVILVGGSTRIPAVQELVRKLTRKEPNVSVNPDEVVALGAAVQAGVLAGDVSDIVLLDVSPLSLGLETLGGVMTKIIPRNTTLPTSKSEVFSTAADGQTSVEINVLQGEREFVRDNKSLGSFRLDGIAPAPRGVPQIEVKFDIDANGILSVTAVDKGTGKKQNITITGASTLLKDEVERMVKEAEKFAKEDRERRDAIDTKNKAESVVYQTEKQLKELRDKVPSAVKENVEAKLKELKDAISGGGSIQVIKDAMASLNQVVMQLGQSVYAQTGGSSPGVDAGPSPSGKAARGDGDGNGDVIDADFTESK</sequence>
<dbReference type="Gene3D" id="3.30.420.40">
    <property type="match status" value="3"/>
</dbReference>
<dbReference type="FunFam" id="3.30.420.40:FF:000171">
    <property type="entry name" value="Heat shock 70 kDa protein 4"/>
    <property type="match status" value="1"/>
</dbReference>
<feature type="coiled-coil region" evidence="3">
    <location>
        <begin position="421"/>
        <end position="448"/>
    </location>
</feature>
<feature type="coiled-coil region" evidence="3">
    <location>
        <begin position="678"/>
        <end position="725"/>
    </location>
</feature>
<dbReference type="PANTHER" id="PTHR19375">
    <property type="entry name" value="HEAT SHOCK PROTEIN 70KDA"/>
    <property type="match status" value="1"/>
</dbReference>
<dbReference type="FunFam" id="3.30.420.40:FF:000004">
    <property type="entry name" value="Molecular chaperone DnaK"/>
    <property type="match status" value="1"/>
</dbReference>
<dbReference type="Gene3D" id="1.20.1270.10">
    <property type="match status" value="1"/>
</dbReference>
<dbReference type="InterPro" id="IPR012725">
    <property type="entry name" value="Chaperone_DnaK"/>
</dbReference>
<gene>
    <name evidence="5" type="ORF">Acr_10g0006610</name>
</gene>
<evidence type="ECO:0000256" key="1">
    <source>
        <dbReference type="ARBA" id="ARBA00022741"/>
    </source>
</evidence>
<dbReference type="SUPFAM" id="SSF100920">
    <property type="entry name" value="Heat shock protein 70kD (HSP70), peptide-binding domain"/>
    <property type="match status" value="1"/>
</dbReference>
<dbReference type="Proteomes" id="UP000585474">
    <property type="component" value="Unassembled WGS sequence"/>
</dbReference>
<dbReference type="InterPro" id="IPR029048">
    <property type="entry name" value="HSP70_C_sf"/>
</dbReference>
<dbReference type="SUPFAM" id="SSF100934">
    <property type="entry name" value="Heat shock protein 70kD (HSP70), C-terminal subdomain"/>
    <property type="match status" value="1"/>
</dbReference>
<dbReference type="SUPFAM" id="SSF53067">
    <property type="entry name" value="Actin-like ATPase domain"/>
    <property type="match status" value="2"/>
</dbReference>
<dbReference type="InterPro" id="IPR018181">
    <property type="entry name" value="Heat_shock_70_CS"/>
</dbReference>
<dbReference type="PROSITE" id="PS00329">
    <property type="entry name" value="HSP70_2"/>
    <property type="match status" value="1"/>
</dbReference>
<dbReference type="InterPro" id="IPR043129">
    <property type="entry name" value="ATPase_NBD"/>
</dbReference>
<dbReference type="EMBL" id="BJWL01000010">
    <property type="protein sequence ID" value="GFY95276.1"/>
    <property type="molecule type" value="Genomic_DNA"/>
</dbReference>
<keyword evidence="5" id="KW-0346">Stress response</keyword>
<dbReference type="GO" id="GO:0051082">
    <property type="term" value="F:unfolded protein binding"/>
    <property type="evidence" value="ECO:0007669"/>
    <property type="project" value="InterPro"/>
</dbReference>
<comment type="caution">
    <text evidence="5">The sequence shown here is derived from an EMBL/GenBank/DDBJ whole genome shotgun (WGS) entry which is preliminary data.</text>
</comment>
<name>A0A7J0FA12_9ERIC</name>
<dbReference type="PROSITE" id="PS00297">
    <property type="entry name" value="HSP70_1"/>
    <property type="match status" value="1"/>
</dbReference>
<dbReference type="CDD" id="cd10234">
    <property type="entry name" value="ASKHA_NBD_HSP70_DnaK-like"/>
    <property type="match status" value="1"/>
</dbReference>
<dbReference type="OrthoDB" id="2401965at2759"/>
<evidence type="ECO:0000256" key="4">
    <source>
        <dbReference type="SAM" id="MobiDB-lite"/>
    </source>
</evidence>
<keyword evidence="3" id="KW-0175">Coiled coil</keyword>
<dbReference type="NCBIfam" id="NF001413">
    <property type="entry name" value="PRK00290.1"/>
    <property type="match status" value="1"/>
</dbReference>
<feature type="region of interest" description="Disordered" evidence="4">
    <location>
        <begin position="774"/>
        <end position="813"/>
    </location>
</feature>
<dbReference type="GO" id="GO:0140662">
    <property type="term" value="F:ATP-dependent protein folding chaperone"/>
    <property type="evidence" value="ECO:0007669"/>
    <property type="project" value="InterPro"/>
</dbReference>
<dbReference type="HAMAP" id="MF_00332">
    <property type="entry name" value="DnaK"/>
    <property type="match status" value="1"/>
</dbReference>
<dbReference type="InterPro" id="IPR013126">
    <property type="entry name" value="Hsp_70_fam"/>
</dbReference>
<keyword evidence="2" id="KW-0067">ATP-binding</keyword>
<dbReference type="AlphaFoldDB" id="A0A7J0FA12"/>
<reference evidence="5 6" key="1">
    <citation type="submission" date="2019-07" db="EMBL/GenBank/DDBJ databases">
        <title>De Novo Assembly of kiwifruit Actinidia rufa.</title>
        <authorList>
            <person name="Sugita-Konishi S."/>
            <person name="Sato K."/>
            <person name="Mori E."/>
            <person name="Abe Y."/>
            <person name="Kisaki G."/>
            <person name="Hamano K."/>
            <person name="Suezawa K."/>
            <person name="Otani M."/>
            <person name="Fukuda T."/>
            <person name="Manabe T."/>
            <person name="Gomi K."/>
            <person name="Tabuchi M."/>
            <person name="Akimitsu K."/>
            <person name="Kataoka I."/>
        </authorList>
    </citation>
    <scope>NUCLEOTIDE SEQUENCE [LARGE SCALE GENOMIC DNA]</scope>
    <source>
        <strain evidence="6">cv. Fuchu</strain>
    </source>
</reference>
<dbReference type="InterPro" id="IPR029047">
    <property type="entry name" value="HSP70_peptide-bd_sf"/>
</dbReference>
<dbReference type="Gene3D" id="2.60.34.10">
    <property type="entry name" value="Substrate Binding Domain Of DNAk, Chain A, domain 1"/>
    <property type="match status" value="1"/>
</dbReference>
<keyword evidence="1" id="KW-0547">Nucleotide-binding</keyword>
<dbReference type="PRINTS" id="PR00301">
    <property type="entry name" value="HEATSHOCK70"/>
</dbReference>
<dbReference type="PROSITE" id="PS01036">
    <property type="entry name" value="HSP70_3"/>
    <property type="match status" value="1"/>
</dbReference>